<dbReference type="InterPro" id="IPR001584">
    <property type="entry name" value="Integrase_cat-core"/>
</dbReference>
<dbReference type="InterPro" id="IPR001878">
    <property type="entry name" value="Znf_CCHC"/>
</dbReference>
<feature type="compositionally biased region" description="Basic residues" evidence="6">
    <location>
        <begin position="158"/>
        <end position="169"/>
    </location>
</feature>
<dbReference type="Pfam" id="PF07727">
    <property type="entry name" value="RVT_2"/>
    <property type="match status" value="3"/>
</dbReference>
<dbReference type="Pfam" id="PF13976">
    <property type="entry name" value="gag_pre-integrs"/>
    <property type="match status" value="2"/>
</dbReference>
<evidence type="ECO:0000256" key="3">
    <source>
        <dbReference type="ARBA" id="ARBA00022750"/>
    </source>
</evidence>
<evidence type="ECO:0000313" key="9">
    <source>
        <dbReference type="EMBL" id="SPD05381.1"/>
    </source>
</evidence>
<dbReference type="InterPro" id="IPR012337">
    <property type="entry name" value="RNaseH-like_sf"/>
</dbReference>
<dbReference type="EMBL" id="OIVN01002656">
    <property type="protein sequence ID" value="SPD05381.1"/>
    <property type="molecule type" value="Genomic_DNA"/>
</dbReference>
<evidence type="ECO:0000256" key="2">
    <source>
        <dbReference type="ARBA" id="ARBA00022723"/>
    </source>
</evidence>
<feature type="compositionally biased region" description="Pro residues" evidence="6">
    <location>
        <begin position="1951"/>
        <end position="1980"/>
    </location>
</feature>
<sequence length="2430" mass="273515">MATKYEIEKFNGSNFSLWKMRIKAVLRKDNCLAAIGDRPDEITDDGKWNEMDGNAIANLHLALADGLTAMGHNIETGERAEILLQSLPDSYDQLIINLTNNIEVLVFDDIAAAVLEEESRRKSKEDRLGGSQQAEALTMTRGRSTECGPSGSQNQSRSKSRSKKNVKCHHCGKKGHYKRECWHLKKNEEAKGKGPESSKAQGCVASTSDDGEILYSEATTVTEGRRRFADVWLMDSGATWHMTPRREWFHQYEPISGGSVFMGDDHALEIAGIGTIKLKMCDGMVRTIQEVRHVKGLKKNLLSLGQLDNNGCKTHIQNGIMKIVKGALVMMKAEKIAANLYMLKGKTQQEGEASIALASSAEELTMMWHRKLGHMSEGGLKILAEQKLLQGLKKVSLPFCEHCVTSKQHRLKFSSSSARSKAILELIHSDVWQAPVLSLGGAKYFVSFIDDYSRRCWVYPIKNKADVFPVFKIFKARVELESEKKIKCLRTDNGGEYTSVEFDSFCQQEGIKRQFTVAYTPQQNGVAERMNRTLLERTRAILRTAGMARSLWAEAVKTACYVINRSPSTAIDLKTPMEMWTGKPADYSHLHTFGSPVYVMYNAQETSKLDPKSRKCVFLGYADGVKGYRLWDPTARKVLISRDVIFVEDKVQEKENDSTSKEKPKTATVQVEESQEQEVPDSSEAASEHEEQEQAEFATPQVRRSTRERREPAWHSEYIMEGNVAYCLLTEDGEPSTFHEATKSQEAPMWMVAMQEEIEALHKNKTWDLVPLPQGRKAIGNKWVYKIKRDGNDQVERYRARLVVKGFAQKEGIDFNEIFSPVVRLTTVRAVLAMCATFDLYLEQLDMKTAFLHGELEEEIYMLQPEGFEEKGKENLVCKLNKSLYGLKQAPRCWYKRFDSFIMSLGYNRHSSDPCVYYKRFGDGNFIILLLYVDDMLVAGPNKDCITDLKAQLAREFEMKDLGPANKILGMQIYRDRNNRKIWLSQKNYLKKILRRFNMQDCKPIPTPLPINLKISSSMSPSNEAERMEMSQVPYASAVGSLMFAMVCTRPDIAQAVGVGTSNAALCYGGSDFTVRGYVDSDYAGDLDKSKSTSGYVFTLAGGAVSWVSKLQSIVATSTTEAEYVAATQASKEAIWLQMLLEELEHKQEKIALFCDSQSALHLAKNPAFHSKTKHIRVQYHFVREKVEEGSVDIQKIHTKDNLADMLTKPINNDKFIWCRSSLGLSGYLKRLELKLKQFAEVETFLMKECEQVERTRQRIAAERARMISARFGSAGVTSPMSLPEPSSSHQISPMAESNSTANTFQIPNISPLISIKLDGTNYLQWTSQFLPILRSYDLLSIVDGSELCPTKHTTIAEDKQVVNPAYVLWNKKDQLVLSWLIATLTSNVLSTVYGLNTSRQVWISLAARYASQSKSRITHLKRQLQTMRQDSRSCTDYLQLAKSWADQLAAVGKPVDEEDLISFIISGLNPSFNVFITTFNLTTRESPLPYADFESELLNHESLLANQISNTTTESPTFALYSNKPSKSKPQTPLLCHQALDCYHRMDYSYQGRHPPTQLAAMVAHTNSQFPEDEQPWYADSGANQHITADLENLNISQEPYQGNADVAVGNGSTLQIANTGSTSLTAHNSTFKLNHVLHCPNVPINLLSIQKFCADNNCLFELTASSFVVKDIRTGQALLHGHSRDGLYPIPLHRFPSPKTSGLTAYLGLQTSTHIWHHRLGHPAMPIVQRILNNHKLPTTNSSDKFSFCEPCQLAKSKRLPFPKSTRRVPSSSSVNSFRSQHGILHRFSCPHTSQQNGVAERKHRHVVDTGLALLAHSGLSTQYWVEAFLTAIYLINRLPTPTLSNLTPYFKLFHRSPDYHLLRTFGCACYPLLRPYNKHKLNFRSKKCVFLGYSPHHRGYRCLDLSTHRVYISRDVVFNEQDFPAKTTVSLPVLAELANPSESVPISLPTPPDLPIPPSPPPETAPLSPTPTTNPPPNMPLIPAPPPISQHTTHRITRSMTGASRPKQFHDHHLYYSTLHPLKAFHATDLPPEPTTFSHASKIPEWKAAMDLEYQALITNGTWTLCPRPPNRKIIRNKWVYRLKQKADGSLDRHKARLVAKGFDQEDGIDYTETFSPMCPMPSSMVHSLKKSLWNNHVALLMLFVQTMCAVSTKLFYGLKQAPRAWFTRLRQSLVHLGFKESLVDASLFTFHHSDIHLYVLVYVDDILVTGTHSSHISTLIRTLQQEFPLKDLGALSYFLGIHVVRNSQGLHLSQSKYIVELLHRAHMIGAKPCSTPTASSSKLSLHDGVSLSEATEYRQIVGALQYCTLTRPDIAFSVNQLCQFMHSPTNTHWAAAKRVLRYLKGTIDHGLFFSKSSLHLHAFCDSDWAGGPDDRRSTTGFGIFLGSCLVSWSAKKQSVVARSSTEAEYRAMAITTADLYWIPYAP</sequence>
<evidence type="ECO:0000259" key="7">
    <source>
        <dbReference type="PROSITE" id="PS50158"/>
    </source>
</evidence>
<feature type="domain" description="Integrase catalytic" evidence="8">
    <location>
        <begin position="1753"/>
        <end position="1859"/>
    </location>
</feature>
<dbReference type="InterPro" id="IPR039537">
    <property type="entry name" value="Retrotran_Ty1/copia-like"/>
</dbReference>
<evidence type="ECO:0000256" key="6">
    <source>
        <dbReference type="SAM" id="MobiDB-lite"/>
    </source>
</evidence>
<dbReference type="GO" id="GO:0004190">
    <property type="term" value="F:aspartic-type endopeptidase activity"/>
    <property type="evidence" value="ECO:0007669"/>
    <property type="project" value="UniProtKB-KW"/>
</dbReference>
<proteinExistence type="predicted"/>
<feature type="compositionally biased region" description="Basic and acidic residues" evidence="6">
    <location>
        <begin position="118"/>
        <end position="128"/>
    </location>
</feature>
<evidence type="ECO:0000259" key="8">
    <source>
        <dbReference type="PROSITE" id="PS50994"/>
    </source>
</evidence>
<dbReference type="SUPFAM" id="SSF56672">
    <property type="entry name" value="DNA/RNA polymerases"/>
    <property type="match status" value="2"/>
</dbReference>
<keyword evidence="4" id="KW-0378">Hydrolase</keyword>
<dbReference type="GO" id="GO:0008270">
    <property type="term" value="F:zinc ion binding"/>
    <property type="evidence" value="ECO:0007669"/>
    <property type="project" value="UniProtKB-KW"/>
</dbReference>
<feature type="region of interest" description="Disordered" evidence="6">
    <location>
        <begin position="1947"/>
        <end position="1980"/>
    </location>
</feature>
<dbReference type="PANTHER" id="PTHR42648:SF28">
    <property type="entry name" value="TRANSPOSON-ENCODED PROTEIN WITH RIBONUCLEASE H-LIKE AND RETROVIRUS ZINC FINGER-LIKE DOMAINS"/>
    <property type="match status" value="1"/>
</dbReference>
<dbReference type="PROSITE" id="PS50994">
    <property type="entry name" value="INTEGRASE"/>
    <property type="match status" value="2"/>
</dbReference>
<dbReference type="Pfam" id="PF25597">
    <property type="entry name" value="SH3_retrovirus"/>
    <property type="match status" value="2"/>
</dbReference>
<keyword evidence="2" id="KW-0479">Metal-binding</keyword>
<evidence type="ECO:0000256" key="5">
    <source>
        <dbReference type="PROSITE-ProRule" id="PRU00047"/>
    </source>
</evidence>
<dbReference type="SUPFAM" id="SSF53098">
    <property type="entry name" value="Ribonuclease H-like"/>
    <property type="match status" value="2"/>
</dbReference>
<dbReference type="InterPro" id="IPR025724">
    <property type="entry name" value="GAG-pre-integrase_dom"/>
</dbReference>
<gene>
    <name evidence="9" type="ORF">FSB_LOCUS33263</name>
</gene>
<reference evidence="9" key="1">
    <citation type="submission" date="2018-02" db="EMBL/GenBank/DDBJ databases">
        <authorList>
            <person name="Cohen D.B."/>
            <person name="Kent A.D."/>
        </authorList>
    </citation>
    <scope>NUCLEOTIDE SEQUENCE</scope>
</reference>
<dbReference type="InterPro" id="IPR057670">
    <property type="entry name" value="SH3_retrovirus"/>
</dbReference>
<feature type="compositionally biased region" description="Basic and acidic residues" evidence="6">
    <location>
        <begin position="652"/>
        <end position="665"/>
    </location>
</feature>
<dbReference type="PROSITE" id="PS50158">
    <property type="entry name" value="ZF_CCHC"/>
    <property type="match status" value="1"/>
</dbReference>
<keyword evidence="5" id="KW-0862">Zinc</keyword>
<accession>A0A2N9H171</accession>
<dbReference type="InterPro" id="IPR013103">
    <property type="entry name" value="RVT_2"/>
</dbReference>
<dbReference type="InterPro" id="IPR054722">
    <property type="entry name" value="PolX-like_BBD"/>
</dbReference>
<dbReference type="GO" id="GO:0015074">
    <property type="term" value="P:DNA integration"/>
    <property type="evidence" value="ECO:0007669"/>
    <property type="project" value="InterPro"/>
</dbReference>
<dbReference type="PANTHER" id="PTHR42648">
    <property type="entry name" value="TRANSPOSASE, PUTATIVE-RELATED"/>
    <property type="match status" value="1"/>
</dbReference>
<dbReference type="GO" id="GO:0006508">
    <property type="term" value="P:proteolysis"/>
    <property type="evidence" value="ECO:0007669"/>
    <property type="project" value="UniProtKB-KW"/>
</dbReference>
<feature type="region of interest" description="Disordered" evidence="6">
    <location>
        <begin position="118"/>
        <end position="169"/>
    </location>
</feature>
<dbReference type="Pfam" id="PF00665">
    <property type="entry name" value="rve"/>
    <property type="match status" value="1"/>
</dbReference>
<dbReference type="Pfam" id="PF16495">
    <property type="entry name" value="SWIRM-assoc_1"/>
    <property type="match status" value="1"/>
</dbReference>
<name>A0A2N9H171_FAGSY</name>
<dbReference type="Pfam" id="PF22936">
    <property type="entry name" value="Pol_BBD"/>
    <property type="match status" value="2"/>
</dbReference>
<feature type="domain" description="Integrase catalytic" evidence="8">
    <location>
        <begin position="424"/>
        <end position="584"/>
    </location>
</feature>
<dbReference type="Pfam" id="PF14223">
    <property type="entry name" value="Retrotran_gag_2"/>
    <property type="match status" value="2"/>
</dbReference>
<dbReference type="InterPro" id="IPR036875">
    <property type="entry name" value="Znf_CCHC_sf"/>
</dbReference>
<keyword evidence="3" id="KW-0064">Aspartyl protease</keyword>
<feature type="region of interest" description="Disordered" evidence="6">
    <location>
        <begin position="652"/>
        <end position="710"/>
    </location>
</feature>
<evidence type="ECO:0000256" key="4">
    <source>
        <dbReference type="ARBA" id="ARBA00022801"/>
    </source>
</evidence>
<keyword evidence="5" id="KW-0863">Zinc-finger</keyword>
<dbReference type="SUPFAM" id="SSF57756">
    <property type="entry name" value="Retrovirus zinc finger-like domains"/>
    <property type="match status" value="1"/>
</dbReference>
<dbReference type="CDD" id="cd09272">
    <property type="entry name" value="RNase_HI_RT_Ty1"/>
    <property type="match status" value="2"/>
</dbReference>
<organism evidence="9">
    <name type="scientific">Fagus sylvatica</name>
    <name type="common">Beechnut</name>
    <dbReference type="NCBI Taxonomy" id="28930"/>
    <lineage>
        <taxon>Eukaryota</taxon>
        <taxon>Viridiplantae</taxon>
        <taxon>Streptophyta</taxon>
        <taxon>Embryophyta</taxon>
        <taxon>Tracheophyta</taxon>
        <taxon>Spermatophyta</taxon>
        <taxon>Magnoliopsida</taxon>
        <taxon>eudicotyledons</taxon>
        <taxon>Gunneridae</taxon>
        <taxon>Pentapetalae</taxon>
        <taxon>rosids</taxon>
        <taxon>fabids</taxon>
        <taxon>Fagales</taxon>
        <taxon>Fagaceae</taxon>
        <taxon>Fagus</taxon>
    </lineage>
</organism>
<keyword evidence="1" id="KW-0645">Protease</keyword>
<evidence type="ECO:0000256" key="1">
    <source>
        <dbReference type="ARBA" id="ARBA00022670"/>
    </source>
</evidence>
<dbReference type="InterPro" id="IPR043502">
    <property type="entry name" value="DNA/RNA_pol_sf"/>
</dbReference>
<dbReference type="InterPro" id="IPR032451">
    <property type="entry name" value="SMARCC_C"/>
</dbReference>
<dbReference type="Gene3D" id="3.30.420.10">
    <property type="entry name" value="Ribonuclease H-like superfamily/Ribonuclease H"/>
    <property type="match status" value="2"/>
</dbReference>
<feature type="domain" description="CCHC-type" evidence="7">
    <location>
        <begin position="167"/>
        <end position="181"/>
    </location>
</feature>
<dbReference type="GO" id="GO:0003676">
    <property type="term" value="F:nucleic acid binding"/>
    <property type="evidence" value="ECO:0007669"/>
    <property type="project" value="InterPro"/>
</dbReference>
<protein>
    <submittedName>
        <fullName evidence="9">Uncharacterized protein</fullName>
    </submittedName>
</protein>
<dbReference type="InterPro" id="IPR036397">
    <property type="entry name" value="RNaseH_sf"/>
</dbReference>